<proteinExistence type="predicted"/>
<evidence type="ECO:0000313" key="2">
    <source>
        <dbReference type="Proteomes" id="UP001595457"/>
    </source>
</evidence>
<sequence length="60" mass="6812">MTTSSKAVLSALEQAQDILARWFEPDGISAEQAMNELLPILDNKKLVRTQRQLRREIGDD</sequence>
<keyword evidence="2" id="KW-1185">Reference proteome</keyword>
<dbReference type="EMBL" id="JBHRSJ010000035">
    <property type="protein sequence ID" value="MFC2974684.1"/>
    <property type="molecule type" value="Genomic_DNA"/>
</dbReference>
<comment type="caution">
    <text evidence="1">The sequence shown here is derived from an EMBL/GenBank/DDBJ whole genome shotgun (WGS) entry which is preliminary data.</text>
</comment>
<dbReference type="Proteomes" id="UP001595457">
    <property type="component" value="Unassembled WGS sequence"/>
</dbReference>
<protein>
    <submittedName>
        <fullName evidence="1">Uncharacterized protein</fullName>
    </submittedName>
</protein>
<dbReference type="RefSeq" id="WP_377816945.1">
    <property type="nucleotide sequence ID" value="NZ_JBHRSJ010000035.1"/>
</dbReference>
<organism evidence="1 2">
    <name type="scientific">Azotobacter bryophylli</name>
    <dbReference type="NCBI Taxonomy" id="1986537"/>
    <lineage>
        <taxon>Bacteria</taxon>
        <taxon>Pseudomonadati</taxon>
        <taxon>Pseudomonadota</taxon>
        <taxon>Gammaproteobacteria</taxon>
        <taxon>Pseudomonadales</taxon>
        <taxon>Pseudomonadaceae</taxon>
        <taxon>Azotobacter</taxon>
    </lineage>
</organism>
<gene>
    <name evidence="1" type="ORF">ACFOJE_21050</name>
</gene>
<evidence type="ECO:0000313" key="1">
    <source>
        <dbReference type="EMBL" id="MFC2974684.1"/>
    </source>
</evidence>
<name>A0ABV7AYP6_9GAMM</name>
<accession>A0ABV7AYP6</accession>
<reference evidence="2" key="1">
    <citation type="journal article" date="2019" name="Int. J. Syst. Evol. Microbiol.">
        <title>The Global Catalogue of Microorganisms (GCM) 10K type strain sequencing project: providing services to taxonomists for standard genome sequencing and annotation.</title>
        <authorList>
            <consortium name="The Broad Institute Genomics Platform"/>
            <consortium name="The Broad Institute Genome Sequencing Center for Infectious Disease"/>
            <person name="Wu L."/>
            <person name="Ma J."/>
        </authorList>
    </citation>
    <scope>NUCLEOTIDE SEQUENCE [LARGE SCALE GENOMIC DNA]</scope>
    <source>
        <strain evidence="2">KCTC 62195</strain>
    </source>
</reference>